<organism evidence="4">
    <name type="scientific">bioreactor metagenome</name>
    <dbReference type="NCBI Taxonomy" id="1076179"/>
    <lineage>
        <taxon>unclassified sequences</taxon>
        <taxon>metagenomes</taxon>
        <taxon>ecological metagenomes</taxon>
    </lineage>
</organism>
<dbReference type="EC" id="3.6.4.-" evidence="4"/>
<keyword evidence="1 4" id="KW-0378">Hydrolase</keyword>
<evidence type="ECO:0000256" key="2">
    <source>
        <dbReference type="ARBA" id="ARBA00022806"/>
    </source>
</evidence>
<gene>
    <name evidence="4" type="primary">mfd_27</name>
    <name evidence="4" type="ORF">SDC9_90058</name>
</gene>
<dbReference type="PANTHER" id="PTHR47964:SF1">
    <property type="entry name" value="ATP-DEPENDENT DNA HELICASE HOMOLOG RECG, CHLOROPLASTIC"/>
    <property type="match status" value="1"/>
</dbReference>
<dbReference type="Pfam" id="PF03461">
    <property type="entry name" value="TRCF"/>
    <property type="match status" value="1"/>
</dbReference>
<keyword evidence="2" id="KW-0067">ATP-binding</keyword>
<dbReference type="AlphaFoldDB" id="A0A644ZR66"/>
<dbReference type="SMART" id="SM00982">
    <property type="entry name" value="TRCF"/>
    <property type="match status" value="1"/>
</dbReference>
<dbReference type="PANTHER" id="PTHR47964">
    <property type="entry name" value="ATP-DEPENDENT DNA HELICASE HOMOLOG RECG, CHLOROPLASTIC"/>
    <property type="match status" value="1"/>
</dbReference>
<feature type="domain" description="Helicase C-terminal" evidence="3">
    <location>
        <begin position="1"/>
        <end position="88"/>
    </location>
</feature>
<comment type="caution">
    <text evidence="4">The sequence shown here is derived from an EMBL/GenBank/DDBJ whole genome shotgun (WGS) entry which is preliminary data.</text>
</comment>
<dbReference type="EMBL" id="VSSQ01010083">
    <property type="protein sequence ID" value="MPM43385.1"/>
    <property type="molecule type" value="Genomic_DNA"/>
</dbReference>
<keyword evidence="2" id="KW-0347">Helicase</keyword>
<dbReference type="InterPro" id="IPR005118">
    <property type="entry name" value="TRCF_C"/>
</dbReference>
<dbReference type="GO" id="GO:0006281">
    <property type="term" value="P:DNA repair"/>
    <property type="evidence" value="ECO:0007669"/>
    <property type="project" value="InterPro"/>
</dbReference>
<reference evidence="4" key="1">
    <citation type="submission" date="2019-08" db="EMBL/GenBank/DDBJ databases">
        <authorList>
            <person name="Kucharzyk K."/>
            <person name="Murdoch R.W."/>
            <person name="Higgins S."/>
            <person name="Loffler F."/>
        </authorList>
    </citation>
    <scope>NUCLEOTIDE SEQUENCE</scope>
</reference>
<sequence length="279" mass="31594">MLVCTTIIESGLDMPNANTIVIERADRFGLAELYQLRGRVGRWKHQAYAYLVVPEHEIITSDGRKRIAAIRRYTQLGAGLRLALRDLEIRGAGNLLGAEQSGHINTVGFELYCQLLSHEIAALKHEQHEWLPEVELAIEFVRYAFEAPAGFLAAALPPDYIEADRLRIEAYRRLGRLGSEAALEDFRNELRDRYGKLPEAAENLLWVTLIRIFTARAGFRSLTVTENRVYMRNKASDSYRVNGKIPTLSEKKPPATRLRELLGIVRLAALDREVNGRDA</sequence>
<keyword evidence="2" id="KW-0547">Nucleotide-binding</keyword>
<dbReference type="Pfam" id="PF00271">
    <property type="entry name" value="Helicase_C"/>
    <property type="match status" value="1"/>
</dbReference>
<dbReference type="InterPro" id="IPR027417">
    <property type="entry name" value="P-loop_NTPase"/>
</dbReference>
<evidence type="ECO:0000313" key="4">
    <source>
        <dbReference type="EMBL" id="MPM43385.1"/>
    </source>
</evidence>
<dbReference type="SUPFAM" id="SSF52540">
    <property type="entry name" value="P-loop containing nucleoside triphosphate hydrolases"/>
    <property type="match status" value="1"/>
</dbReference>
<dbReference type="GO" id="GO:0003678">
    <property type="term" value="F:DNA helicase activity"/>
    <property type="evidence" value="ECO:0007669"/>
    <property type="project" value="TreeGrafter"/>
</dbReference>
<dbReference type="SUPFAM" id="SSF143517">
    <property type="entry name" value="TRCF domain-like"/>
    <property type="match status" value="1"/>
</dbReference>
<dbReference type="InterPro" id="IPR037235">
    <property type="entry name" value="TRCF-like_C_D7"/>
</dbReference>
<dbReference type="Gene3D" id="3.90.1150.50">
    <property type="entry name" value="Transcription-repair-coupling factor, D7 domain"/>
    <property type="match status" value="1"/>
</dbReference>
<name>A0A644ZR66_9ZZZZ</name>
<dbReference type="InterPro" id="IPR001650">
    <property type="entry name" value="Helicase_C-like"/>
</dbReference>
<dbReference type="PROSITE" id="PS51194">
    <property type="entry name" value="HELICASE_CTER"/>
    <property type="match status" value="1"/>
</dbReference>
<dbReference type="Gene3D" id="3.40.50.300">
    <property type="entry name" value="P-loop containing nucleotide triphosphate hydrolases"/>
    <property type="match status" value="1"/>
</dbReference>
<evidence type="ECO:0000259" key="3">
    <source>
        <dbReference type="PROSITE" id="PS51194"/>
    </source>
</evidence>
<proteinExistence type="predicted"/>
<dbReference type="GO" id="GO:0016787">
    <property type="term" value="F:hydrolase activity"/>
    <property type="evidence" value="ECO:0007669"/>
    <property type="project" value="UniProtKB-KW"/>
</dbReference>
<accession>A0A644ZR66</accession>
<dbReference type="InterPro" id="IPR047112">
    <property type="entry name" value="RecG/Mfd"/>
</dbReference>
<protein>
    <submittedName>
        <fullName evidence="4">Transcription-repair-coupling factor</fullName>
        <ecNumber evidence="4">3.6.4.-</ecNumber>
    </submittedName>
</protein>
<evidence type="ECO:0000256" key="1">
    <source>
        <dbReference type="ARBA" id="ARBA00022801"/>
    </source>
</evidence>